<evidence type="ECO:0000259" key="1">
    <source>
        <dbReference type="Pfam" id="PF01814"/>
    </source>
</evidence>
<dbReference type="OrthoDB" id="5523420at2"/>
<dbReference type="RefSeq" id="WP_147186012.1">
    <property type="nucleotide sequence ID" value="NZ_CP042382.1"/>
</dbReference>
<dbReference type="EMBL" id="CP042382">
    <property type="protein sequence ID" value="QEA40747.1"/>
    <property type="molecule type" value="Genomic_DNA"/>
</dbReference>
<gene>
    <name evidence="2" type="ORF">FGL86_17805</name>
</gene>
<dbReference type="Proteomes" id="UP000321272">
    <property type="component" value="Chromosome"/>
</dbReference>
<name>A0A5B8SXB1_9GAMM</name>
<dbReference type="Pfam" id="PF01814">
    <property type="entry name" value="Hemerythrin"/>
    <property type="match status" value="1"/>
</dbReference>
<proteinExistence type="predicted"/>
<reference evidence="2 3" key="1">
    <citation type="submission" date="2019-06" db="EMBL/GenBank/DDBJ databases">
        <title>Genome analyses of bacteria isolated from kimchi.</title>
        <authorList>
            <person name="Lee S."/>
            <person name="Ahn S."/>
            <person name="Roh S."/>
        </authorList>
    </citation>
    <scope>NUCLEOTIDE SEQUENCE [LARGE SCALE GENOMIC DNA]</scope>
    <source>
        <strain evidence="2 3">CBA4606</strain>
    </source>
</reference>
<evidence type="ECO:0000313" key="2">
    <source>
        <dbReference type="EMBL" id="QEA40747.1"/>
    </source>
</evidence>
<keyword evidence="3" id="KW-1185">Reference proteome</keyword>
<dbReference type="InterPro" id="IPR012312">
    <property type="entry name" value="Hemerythrin-like"/>
</dbReference>
<organism evidence="2 3">
    <name type="scientific">Pistricoccus aurantiacus</name>
    <dbReference type="NCBI Taxonomy" id="1883414"/>
    <lineage>
        <taxon>Bacteria</taxon>
        <taxon>Pseudomonadati</taxon>
        <taxon>Pseudomonadota</taxon>
        <taxon>Gammaproteobacteria</taxon>
        <taxon>Oceanospirillales</taxon>
        <taxon>Halomonadaceae</taxon>
        <taxon>Pistricoccus</taxon>
    </lineage>
</organism>
<feature type="domain" description="Hemerythrin-like" evidence="1">
    <location>
        <begin position="3"/>
        <end position="120"/>
    </location>
</feature>
<dbReference type="PANTHER" id="PTHR35585:SF1">
    <property type="entry name" value="HHE DOMAIN PROTEIN (AFU_ORTHOLOGUE AFUA_4G00730)"/>
    <property type="match status" value="1"/>
</dbReference>
<dbReference type="AlphaFoldDB" id="A0A5B8SXB1"/>
<evidence type="ECO:0000313" key="3">
    <source>
        <dbReference type="Proteomes" id="UP000321272"/>
    </source>
</evidence>
<sequence length="145" mass="17126">MTLFEALREDHDTQRTLLDLLVRTEGASEGREELFGKVKSELQSHAAAEERALYIPMMEHDATQEKARHSVAEHHEIDELIETLEATDYSSPSWLSHAKQLQHLVTHHLDEEEHEVFQLAGRYLEEEQKQQFKDVYRHEMEEHRQ</sequence>
<accession>A0A5B8SXB1</accession>
<protein>
    <submittedName>
        <fullName evidence="2">Hemerythrin domain-containing protein</fullName>
    </submittedName>
</protein>
<dbReference type="PANTHER" id="PTHR35585">
    <property type="entry name" value="HHE DOMAIN PROTEIN (AFU_ORTHOLOGUE AFUA_4G00730)"/>
    <property type="match status" value="1"/>
</dbReference>
<dbReference type="KEGG" id="paur:FGL86_17805"/>
<dbReference type="Gene3D" id="1.20.120.520">
    <property type="entry name" value="nmb1532 protein domain like"/>
    <property type="match status" value="1"/>
</dbReference>